<protein>
    <submittedName>
        <fullName evidence="2">Uncharacterized protein</fullName>
    </submittedName>
</protein>
<feature type="region of interest" description="Disordered" evidence="1">
    <location>
        <begin position="64"/>
        <end position="166"/>
    </location>
</feature>
<feature type="compositionally biased region" description="Basic and acidic residues" evidence="1">
    <location>
        <begin position="88"/>
        <end position="101"/>
    </location>
</feature>
<dbReference type="Proteomes" id="UP000286287">
    <property type="component" value="Unassembled WGS sequence"/>
</dbReference>
<evidence type="ECO:0000313" key="3">
    <source>
        <dbReference type="Proteomes" id="UP000286287"/>
    </source>
</evidence>
<feature type="compositionally biased region" description="Low complexity" evidence="1">
    <location>
        <begin position="102"/>
        <end position="152"/>
    </location>
</feature>
<feature type="compositionally biased region" description="Basic and acidic residues" evidence="1">
    <location>
        <begin position="64"/>
        <end position="81"/>
    </location>
</feature>
<name>A0A418VA22_9DEIO</name>
<feature type="compositionally biased region" description="Polar residues" evidence="1">
    <location>
        <begin position="153"/>
        <end position="166"/>
    </location>
</feature>
<proteinExistence type="predicted"/>
<dbReference type="OrthoDB" id="71881at2"/>
<gene>
    <name evidence="2" type="ORF">D3875_16795</name>
</gene>
<organism evidence="2 3">
    <name type="scientific">Deinococcus cavernae</name>
    <dbReference type="NCBI Taxonomy" id="2320857"/>
    <lineage>
        <taxon>Bacteria</taxon>
        <taxon>Thermotogati</taxon>
        <taxon>Deinococcota</taxon>
        <taxon>Deinococci</taxon>
        <taxon>Deinococcales</taxon>
        <taxon>Deinococcaceae</taxon>
        <taxon>Deinococcus</taxon>
    </lineage>
</organism>
<comment type="caution">
    <text evidence="2">The sequence shown here is derived from an EMBL/GenBank/DDBJ whole genome shotgun (WGS) entry which is preliminary data.</text>
</comment>
<evidence type="ECO:0000256" key="1">
    <source>
        <dbReference type="SAM" id="MobiDB-lite"/>
    </source>
</evidence>
<dbReference type="AlphaFoldDB" id="A0A418VA22"/>
<accession>A0A418VA22</accession>
<keyword evidence="3" id="KW-1185">Reference proteome</keyword>
<sequence>MLDNILNTVKKGAEKVQRRGEEVAQIARLKMEIFQLTRELDGHYARLGRAYHDGKPVDILSGIREDIRHTEDEVKGRERLITELGDTPDPRPDSTSIEKVEASPSTSASPSFPGTGESAGSTSSSSAHPNSTPSGTPPASTTQSTASQPSTGNQPPFTNGTDETPR</sequence>
<dbReference type="EMBL" id="QYUJ01000014">
    <property type="protein sequence ID" value="RJF72955.1"/>
    <property type="molecule type" value="Genomic_DNA"/>
</dbReference>
<reference evidence="2 3" key="1">
    <citation type="submission" date="2018-09" db="EMBL/GenBank/DDBJ databases">
        <authorList>
            <person name="Zhu H."/>
        </authorList>
    </citation>
    <scope>NUCLEOTIDE SEQUENCE [LARGE SCALE GENOMIC DNA]</scope>
    <source>
        <strain evidence="2 3">K2S05-167</strain>
    </source>
</reference>
<evidence type="ECO:0000313" key="2">
    <source>
        <dbReference type="EMBL" id="RJF72955.1"/>
    </source>
</evidence>
<dbReference type="RefSeq" id="WP_119765582.1">
    <property type="nucleotide sequence ID" value="NZ_QYUJ01000014.1"/>
</dbReference>